<gene>
    <name evidence="2" type="ORF">BN2475_590055</name>
</gene>
<feature type="region of interest" description="Disordered" evidence="1">
    <location>
        <begin position="15"/>
        <end position="57"/>
    </location>
</feature>
<evidence type="ECO:0000313" key="3">
    <source>
        <dbReference type="Proteomes" id="UP000187012"/>
    </source>
</evidence>
<evidence type="ECO:0000313" key="2">
    <source>
        <dbReference type="EMBL" id="SIT45822.1"/>
    </source>
</evidence>
<protein>
    <submittedName>
        <fullName evidence="2">Uncharacterized protein</fullName>
    </submittedName>
</protein>
<reference evidence="2 3" key="1">
    <citation type="submission" date="2016-12" db="EMBL/GenBank/DDBJ databases">
        <authorList>
            <person name="Song W.-J."/>
            <person name="Kurnit D.M."/>
        </authorList>
    </citation>
    <scope>NUCLEOTIDE SEQUENCE [LARGE SCALE GENOMIC DNA]</scope>
    <source>
        <strain evidence="2 3">STM7296</strain>
    </source>
</reference>
<accession>A0A1N7SEQ6</accession>
<dbReference type="STRING" id="1247936.BN2475_590055"/>
<proteinExistence type="predicted"/>
<dbReference type="Proteomes" id="UP000187012">
    <property type="component" value="Unassembled WGS sequence"/>
</dbReference>
<dbReference type="EMBL" id="CYGX02000059">
    <property type="protein sequence ID" value="SIT45822.1"/>
    <property type="molecule type" value="Genomic_DNA"/>
</dbReference>
<evidence type="ECO:0000256" key="1">
    <source>
        <dbReference type="SAM" id="MobiDB-lite"/>
    </source>
</evidence>
<keyword evidence="3" id="KW-1185">Reference proteome</keyword>
<name>A0A1N7SEQ6_9BURK</name>
<dbReference type="AlphaFoldDB" id="A0A1N7SEQ6"/>
<feature type="compositionally biased region" description="Basic residues" evidence="1">
    <location>
        <begin position="45"/>
        <end position="57"/>
    </location>
</feature>
<organism evidence="2 3">
    <name type="scientific">Paraburkholderia ribeironis</name>
    <dbReference type="NCBI Taxonomy" id="1247936"/>
    <lineage>
        <taxon>Bacteria</taxon>
        <taxon>Pseudomonadati</taxon>
        <taxon>Pseudomonadota</taxon>
        <taxon>Betaproteobacteria</taxon>
        <taxon>Burkholderiales</taxon>
        <taxon>Burkholderiaceae</taxon>
        <taxon>Paraburkholderia</taxon>
    </lineage>
</organism>
<feature type="compositionally biased region" description="Basic residues" evidence="1">
    <location>
        <begin position="18"/>
        <end position="31"/>
    </location>
</feature>
<sequence>MLLPRRLGRLGLLGLRRPLGRRSQRLSKAPRRPLMGSALYERSMGTRRKRPTRVNSR</sequence>